<gene>
    <name evidence="3" type="ORF">P167DRAFT_100082</name>
</gene>
<protein>
    <submittedName>
        <fullName evidence="3">Uncharacterized protein</fullName>
    </submittedName>
</protein>
<feature type="transmembrane region" description="Helical" evidence="2">
    <location>
        <begin position="7"/>
        <end position="23"/>
    </location>
</feature>
<keyword evidence="2" id="KW-0472">Membrane</keyword>
<keyword evidence="4" id="KW-1185">Reference proteome</keyword>
<evidence type="ECO:0000256" key="1">
    <source>
        <dbReference type="SAM" id="MobiDB-lite"/>
    </source>
</evidence>
<sequence length="183" mass="20291">MYLSRLWGAYTFFISYGLVSWLGELRMHEWRLLFPTTVRSTPFLYFSPTIGAMTSLISCSPITREKPIERNRPSASEPATLCREQRHHPVNTPRESSTVNGSLPTPVEVVPPYVILRSSRHAFCRVGALSSGLGLRNQACKNTFSEVGGLNYLLEVPTISPLCLLLQPCGGADHVNEIGCTHS</sequence>
<proteinExistence type="predicted"/>
<organism evidence="3 4">
    <name type="scientific">Morchella conica CCBAS932</name>
    <dbReference type="NCBI Taxonomy" id="1392247"/>
    <lineage>
        <taxon>Eukaryota</taxon>
        <taxon>Fungi</taxon>
        <taxon>Dikarya</taxon>
        <taxon>Ascomycota</taxon>
        <taxon>Pezizomycotina</taxon>
        <taxon>Pezizomycetes</taxon>
        <taxon>Pezizales</taxon>
        <taxon>Morchellaceae</taxon>
        <taxon>Morchella</taxon>
    </lineage>
</organism>
<keyword evidence="2" id="KW-0812">Transmembrane</keyword>
<feature type="compositionally biased region" description="Polar residues" evidence="1">
    <location>
        <begin position="93"/>
        <end position="102"/>
    </location>
</feature>
<keyword evidence="2" id="KW-1133">Transmembrane helix</keyword>
<name>A0A3N4KB56_9PEZI</name>
<evidence type="ECO:0000313" key="3">
    <source>
        <dbReference type="EMBL" id="RPB06572.1"/>
    </source>
</evidence>
<feature type="transmembrane region" description="Helical" evidence="2">
    <location>
        <begin position="43"/>
        <end position="63"/>
    </location>
</feature>
<dbReference type="InParanoid" id="A0A3N4KB56"/>
<dbReference type="AlphaFoldDB" id="A0A3N4KB56"/>
<dbReference type="Proteomes" id="UP000277580">
    <property type="component" value="Unassembled WGS sequence"/>
</dbReference>
<dbReference type="EMBL" id="ML119278">
    <property type="protein sequence ID" value="RPB06572.1"/>
    <property type="molecule type" value="Genomic_DNA"/>
</dbReference>
<feature type="region of interest" description="Disordered" evidence="1">
    <location>
        <begin position="67"/>
        <end position="102"/>
    </location>
</feature>
<accession>A0A3N4KB56</accession>
<evidence type="ECO:0000256" key="2">
    <source>
        <dbReference type="SAM" id="Phobius"/>
    </source>
</evidence>
<reference evidence="3 4" key="1">
    <citation type="journal article" date="2018" name="Nat. Ecol. Evol.">
        <title>Pezizomycetes genomes reveal the molecular basis of ectomycorrhizal truffle lifestyle.</title>
        <authorList>
            <person name="Murat C."/>
            <person name="Payen T."/>
            <person name="Noel B."/>
            <person name="Kuo A."/>
            <person name="Morin E."/>
            <person name="Chen J."/>
            <person name="Kohler A."/>
            <person name="Krizsan K."/>
            <person name="Balestrini R."/>
            <person name="Da Silva C."/>
            <person name="Montanini B."/>
            <person name="Hainaut M."/>
            <person name="Levati E."/>
            <person name="Barry K.W."/>
            <person name="Belfiori B."/>
            <person name="Cichocki N."/>
            <person name="Clum A."/>
            <person name="Dockter R.B."/>
            <person name="Fauchery L."/>
            <person name="Guy J."/>
            <person name="Iotti M."/>
            <person name="Le Tacon F."/>
            <person name="Lindquist E.A."/>
            <person name="Lipzen A."/>
            <person name="Malagnac F."/>
            <person name="Mello A."/>
            <person name="Molinier V."/>
            <person name="Miyauchi S."/>
            <person name="Poulain J."/>
            <person name="Riccioni C."/>
            <person name="Rubini A."/>
            <person name="Sitrit Y."/>
            <person name="Splivallo R."/>
            <person name="Traeger S."/>
            <person name="Wang M."/>
            <person name="Zifcakova L."/>
            <person name="Wipf D."/>
            <person name="Zambonelli A."/>
            <person name="Paolocci F."/>
            <person name="Nowrousian M."/>
            <person name="Ottonello S."/>
            <person name="Baldrian P."/>
            <person name="Spatafora J.W."/>
            <person name="Henrissat B."/>
            <person name="Nagy L.G."/>
            <person name="Aury J.M."/>
            <person name="Wincker P."/>
            <person name="Grigoriev I.V."/>
            <person name="Bonfante P."/>
            <person name="Martin F.M."/>
        </authorList>
    </citation>
    <scope>NUCLEOTIDE SEQUENCE [LARGE SCALE GENOMIC DNA]</scope>
    <source>
        <strain evidence="3 4">CCBAS932</strain>
    </source>
</reference>
<evidence type="ECO:0000313" key="4">
    <source>
        <dbReference type="Proteomes" id="UP000277580"/>
    </source>
</evidence>